<dbReference type="InterPro" id="IPR036397">
    <property type="entry name" value="RNaseH_sf"/>
</dbReference>
<dbReference type="RefSeq" id="WP_074851516.1">
    <property type="nucleotide sequence ID" value="NZ_FNTS01000002.1"/>
</dbReference>
<dbReference type="InterPro" id="IPR009057">
    <property type="entry name" value="Homeodomain-like_sf"/>
</dbReference>
<evidence type="ECO:0000313" key="3">
    <source>
        <dbReference type="Proteomes" id="UP000182179"/>
    </source>
</evidence>
<dbReference type="Gene3D" id="3.30.420.10">
    <property type="entry name" value="Ribonuclease H-like superfamily/Ribonuclease H"/>
    <property type="match status" value="1"/>
</dbReference>
<organism evidence="2 3">
    <name type="scientific">Pseudomonas costantinii</name>
    <dbReference type="NCBI Taxonomy" id="168469"/>
    <lineage>
        <taxon>Bacteria</taxon>
        <taxon>Pseudomonadati</taxon>
        <taxon>Pseudomonadota</taxon>
        <taxon>Gammaproteobacteria</taxon>
        <taxon>Pseudomonadales</taxon>
        <taxon>Pseudomonadaceae</taxon>
        <taxon>Pseudomonas</taxon>
    </lineage>
</organism>
<dbReference type="Pfam" id="PF13565">
    <property type="entry name" value="HTH_32"/>
    <property type="match status" value="1"/>
</dbReference>
<evidence type="ECO:0000313" key="2">
    <source>
        <dbReference type="EMBL" id="SED30629.1"/>
    </source>
</evidence>
<dbReference type="SUPFAM" id="SSF46689">
    <property type="entry name" value="Homeodomain-like"/>
    <property type="match status" value="1"/>
</dbReference>
<gene>
    <name evidence="2" type="ORF">SAMN04515675_0638</name>
</gene>
<evidence type="ECO:0000259" key="1">
    <source>
        <dbReference type="PROSITE" id="PS50994"/>
    </source>
</evidence>
<sequence length="392" mass="45002">MPWRELKPMDLKVMFIADYLSERLNFSQLCAAHSISRKTGYKWVARYNADSVNGLKECSRRRHSQSQAVPFAVKEAILELRARGPTTAGPKKIQMALIERFPDQPPPSKTTIYNVLKKAGLVTPRPLRQRVAVYPKPLQKADNPNQLWSADYKGQYLTGDGAWCYPLTVMDHASRFLLACESMPSTTFQEAKAAFERLFKTYGMPERIRTDNGVPFASSGRAGLSQLSIWWARLGIIHERIQPGRPEQNGRHERMHRTLKSTLPRPPEVDWGAQQRHFDLFIQHYNHERVHEALGQKTPGSCYTNSQRMYPEQLPKMRYPTHVEAYRVDSNGVVYRGRLRIYVGNVLKHEIVGLESISEGVWDIVFGPIVLGRIDEKDVKEDYVTLKVIRSK</sequence>
<dbReference type="SUPFAM" id="SSF53098">
    <property type="entry name" value="Ribonuclease H-like"/>
    <property type="match status" value="1"/>
</dbReference>
<name>A0A1H4ZKH9_9PSED</name>
<dbReference type="InterPro" id="IPR012337">
    <property type="entry name" value="RNaseH-like_sf"/>
</dbReference>
<dbReference type="Proteomes" id="UP000182179">
    <property type="component" value="Unassembled WGS sequence"/>
</dbReference>
<dbReference type="InterPro" id="IPR001584">
    <property type="entry name" value="Integrase_cat-core"/>
</dbReference>
<protein>
    <submittedName>
        <fullName evidence="2">Transposase InsO and inactivated derivatives</fullName>
    </submittedName>
</protein>
<dbReference type="PANTHER" id="PTHR35004">
    <property type="entry name" value="TRANSPOSASE RV3428C-RELATED"/>
    <property type="match status" value="1"/>
</dbReference>
<feature type="domain" description="Integrase catalytic" evidence="1">
    <location>
        <begin position="140"/>
        <end position="307"/>
    </location>
</feature>
<reference evidence="2 3" key="1">
    <citation type="submission" date="2016-10" db="EMBL/GenBank/DDBJ databases">
        <authorList>
            <person name="Varghese N."/>
            <person name="Submissions S."/>
        </authorList>
    </citation>
    <scope>NUCLEOTIDE SEQUENCE [LARGE SCALE GENOMIC DNA]</scope>
    <source>
        <strain evidence="2 3">BS2773</strain>
    </source>
</reference>
<keyword evidence="3" id="KW-1185">Reference proteome</keyword>
<dbReference type="PROSITE" id="PS50994">
    <property type="entry name" value="INTEGRASE"/>
    <property type="match status" value="1"/>
</dbReference>
<dbReference type="Pfam" id="PF13683">
    <property type="entry name" value="rve_3"/>
    <property type="match status" value="1"/>
</dbReference>
<dbReference type="PANTHER" id="PTHR35004:SF6">
    <property type="entry name" value="TRANSPOSASE"/>
    <property type="match status" value="1"/>
</dbReference>
<accession>A0A1H4ZKH9</accession>
<comment type="caution">
    <text evidence="2">The sequence shown here is derived from an EMBL/GenBank/DDBJ whole genome shotgun (WGS) entry which is preliminary data.</text>
</comment>
<dbReference type="EMBL" id="FNTS01000002">
    <property type="protein sequence ID" value="SED30629.1"/>
    <property type="molecule type" value="Genomic_DNA"/>
</dbReference>
<proteinExistence type="predicted"/>